<name>A0A1I7ZR18_9BILA</name>
<keyword evidence="2" id="KW-1185">Reference proteome</keyword>
<evidence type="ECO:0000313" key="2">
    <source>
        <dbReference type="Proteomes" id="UP000095287"/>
    </source>
</evidence>
<dbReference type="Proteomes" id="UP000095287">
    <property type="component" value="Unplaced"/>
</dbReference>
<evidence type="ECO:0000256" key="1">
    <source>
        <dbReference type="SAM" id="MobiDB-lite"/>
    </source>
</evidence>
<organism evidence="2 3">
    <name type="scientific">Steinernema glaseri</name>
    <dbReference type="NCBI Taxonomy" id="37863"/>
    <lineage>
        <taxon>Eukaryota</taxon>
        <taxon>Metazoa</taxon>
        <taxon>Ecdysozoa</taxon>
        <taxon>Nematoda</taxon>
        <taxon>Chromadorea</taxon>
        <taxon>Rhabditida</taxon>
        <taxon>Tylenchina</taxon>
        <taxon>Panagrolaimomorpha</taxon>
        <taxon>Strongyloidoidea</taxon>
        <taxon>Steinernematidae</taxon>
        <taxon>Steinernema</taxon>
    </lineage>
</organism>
<dbReference type="WBParaSite" id="L893_g28745.t1">
    <property type="protein sequence ID" value="L893_g28745.t1"/>
    <property type="gene ID" value="L893_g28745"/>
</dbReference>
<protein>
    <submittedName>
        <fullName evidence="3">Ovule protein</fullName>
    </submittedName>
</protein>
<accession>A0A1I7ZR18</accession>
<reference evidence="3" key="1">
    <citation type="submission" date="2016-11" db="UniProtKB">
        <authorList>
            <consortium name="WormBaseParasite"/>
        </authorList>
    </citation>
    <scope>IDENTIFICATION</scope>
</reference>
<proteinExistence type="predicted"/>
<evidence type="ECO:0000313" key="3">
    <source>
        <dbReference type="WBParaSite" id="L893_g28745.t1"/>
    </source>
</evidence>
<dbReference type="AlphaFoldDB" id="A0A1I7ZR18"/>
<feature type="region of interest" description="Disordered" evidence="1">
    <location>
        <begin position="85"/>
        <end position="108"/>
    </location>
</feature>
<sequence length="108" mass="12259">MWTTWIKKYMRPSTSAIILYTCIADTVKKLKSSHLTSSHPLGLWCETTNTPMSSYTEYTGLINGGHNASHLTTVLETWTVQLLGDNTRQTRHPRSRNSSIYGQNVKEN</sequence>